<keyword evidence="1" id="KW-0812">Transmembrane</keyword>
<comment type="caution">
    <text evidence="2">The sequence shown here is derived from an EMBL/GenBank/DDBJ whole genome shotgun (WGS) entry which is preliminary data.</text>
</comment>
<sequence length="133" mass="15314">MEDKNNELNNLPNDEENNEKLVDELVENMEITNDEEGVIETIEVKDVVNKPNNKKPSFFKRLVQSVIDEAIILLISLLLLFLIDLILRPMGYFIAERVPFYFIIFVLANIFYAPILKATKLSGTIGEKIMKLN</sequence>
<keyword evidence="1" id="KW-0472">Membrane</keyword>
<dbReference type="Proteomes" id="UP000430345">
    <property type="component" value="Unassembled WGS sequence"/>
</dbReference>
<protein>
    <recommendedName>
        <fullName evidence="4">RDD domain-containing protein</fullName>
    </recommendedName>
</protein>
<dbReference type="RefSeq" id="WP_152890738.1">
    <property type="nucleotide sequence ID" value="NZ_WHJC01000198.1"/>
</dbReference>
<dbReference type="AlphaFoldDB" id="A0A6I1MQB2"/>
<evidence type="ECO:0008006" key="4">
    <source>
        <dbReference type="Google" id="ProtNLM"/>
    </source>
</evidence>
<evidence type="ECO:0000256" key="1">
    <source>
        <dbReference type="SAM" id="Phobius"/>
    </source>
</evidence>
<keyword evidence="1" id="KW-1133">Transmembrane helix</keyword>
<accession>A0A6I1MQB2</accession>
<evidence type="ECO:0000313" key="2">
    <source>
        <dbReference type="EMBL" id="MPQ44347.1"/>
    </source>
</evidence>
<name>A0A6I1MQB2_9CLOT</name>
<feature type="transmembrane region" description="Helical" evidence="1">
    <location>
        <begin position="99"/>
        <end position="116"/>
    </location>
</feature>
<dbReference type="EMBL" id="WHJC01000198">
    <property type="protein sequence ID" value="MPQ44347.1"/>
    <property type="molecule type" value="Genomic_DNA"/>
</dbReference>
<reference evidence="2 3" key="1">
    <citation type="submission" date="2019-10" db="EMBL/GenBank/DDBJ databases">
        <title>The Genome Sequence of Clostridium tarantellae Isolated from Fish Brain.</title>
        <authorList>
            <person name="Bano L."/>
            <person name="Kiel M."/>
            <person name="Sales G."/>
            <person name="Doxey A.C."/>
            <person name="Mansfield M.J."/>
            <person name="Schiavone M."/>
            <person name="Rossetto O."/>
            <person name="Pirazzini M."/>
            <person name="Dobrindt U."/>
            <person name="Montecucco C."/>
        </authorList>
    </citation>
    <scope>NUCLEOTIDE SEQUENCE [LARGE SCALE GENOMIC DNA]</scope>
    <source>
        <strain evidence="2 3">DSM 3997</strain>
    </source>
</reference>
<evidence type="ECO:0000313" key="3">
    <source>
        <dbReference type="Proteomes" id="UP000430345"/>
    </source>
</evidence>
<keyword evidence="3" id="KW-1185">Reference proteome</keyword>
<dbReference type="OrthoDB" id="1938858at2"/>
<gene>
    <name evidence="2" type="ORF">GBZ86_11310</name>
</gene>
<organism evidence="2 3">
    <name type="scientific">Clostridium tarantellae</name>
    <dbReference type="NCBI Taxonomy" id="39493"/>
    <lineage>
        <taxon>Bacteria</taxon>
        <taxon>Bacillati</taxon>
        <taxon>Bacillota</taxon>
        <taxon>Clostridia</taxon>
        <taxon>Eubacteriales</taxon>
        <taxon>Clostridiaceae</taxon>
        <taxon>Clostridium</taxon>
    </lineage>
</organism>
<proteinExistence type="predicted"/>
<feature type="transmembrane region" description="Helical" evidence="1">
    <location>
        <begin position="70"/>
        <end position="87"/>
    </location>
</feature>